<dbReference type="InterPro" id="IPR036291">
    <property type="entry name" value="NAD(P)-bd_dom_sf"/>
</dbReference>
<dbReference type="Pfam" id="PF00106">
    <property type="entry name" value="adh_short"/>
    <property type="match status" value="1"/>
</dbReference>
<protein>
    <submittedName>
        <fullName evidence="3">Diacetyl reductase [(S)-acetoin forming]</fullName>
    </submittedName>
</protein>
<dbReference type="InterPro" id="IPR002347">
    <property type="entry name" value="SDR_fam"/>
</dbReference>
<name>A0A9N8DRV4_9STRA</name>
<dbReference type="CDD" id="cd05233">
    <property type="entry name" value="SDR_c"/>
    <property type="match status" value="1"/>
</dbReference>
<dbReference type="PANTHER" id="PTHR43669:SF3">
    <property type="entry name" value="ALCOHOL DEHYDROGENASE, PUTATIVE (AFU_ORTHOLOGUE AFUA_3G03445)-RELATED"/>
    <property type="match status" value="1"/>
</dbReference>
<dbReference type="SUPFAM" id="SSF51735">
    <property type="entry name" value="NAD(P)-binding Rossmann-fold domains"/>
    <property type="match status" value="1"/>
</dbReference>
<organism evidence="3 4">
    <name type="scientific">Seminavis robusta</name>
    <dbReference type="NCBI Taxonomy" id="568900"/>
    <lineage>
        <taxon>Eukaryota</taxon>
        <taxon>Sar</taxon>
        <taxon>Stramenopiles</taxon>
        <taxon>Ochrophyta</taxon>
        <taxon>Bacillariophyta</taxon>
        <taxon>Bacillariophyceae</taxon>
        <taxon>Bacillariophycidae</taxon>
        <taxon>Naviculales</taxon>
        <taxon>Naviculaceae</taxon>
        <taxon>Seminavis</taxon>
    </lineage>
</organism>
<evidence type="ECO:0000256" key="2">
    <source>
        <dbReference type="ARBA" id="ARBA00023002"/>
    </source>
</evidence>
<dbReference type="Proteomes" id="UP001153069">
    <property type="component" value="Unassembled WGS sequence"/>
</dbReference>
<dbReference type="GO" id="GO:0016491">
    <property type="term" value="F:oxidoreductase activity"/>
    <property type="evidence" value="ECO:0007669"/>
    <property type="project" value="UniProtKB-KW"/>
</dbReference>
<dbReference type="PRINTS" id="PR00081">
    <property type="entry name" value="GDHRDH"/>
</dbReference>
<sequence length="358" mass="37900">MVPAATNPNLSNAVCVITGSNSGFGMHVAKGIARQGGAVVISGRNAGKNERVKAECEALGGKAIAVTTDISDNESVKNLFTKAREAFGDITHVFLNAGVFPTSCPNYALDDDEVAIKEIENQININVKGTLFTVRKAFKTLTEQGKGGCVVFTSSVGASMGNGCGEILPAGNTIFSLYTSTKTFVDSVARGSTTFLKDHNIRTYTISPSVYITGLYGNQAADGTGSVVNPLLKDYSGDARDVAKVVLALMDGSSSWKPGSNVACEGPFTYDVHERYKIMYAPESFGIASPPIPMESLCNYLGEPASVTKEDLEEIYADYKAAQLEQEAKKGAAFKAAKEVEPEIPNVSVDGDIKEVVC</sequence>
<dbReference type="PANTHER" id="PTHR43669">
    <property type="entry name" value="5-KETO-D-GLUCONATE 5-REDUCTASE"/>
    <property type="match status" value="1"/>
</dbReference>
<dbReference type="EMBL" id="CAICTM010000310">
    <property type="protein sequence ID" value="CAB9507547.1"/>
    <property type="molecule type" value="Genomic_DNA"/>
</dbReference>
<dbReference type="OrthoDB" id="1933717at2759"/>
<evidence type="ECO:0000256" key="1">
    <source>
        <dbReference type="ARBA" id="ARBA00006484"/>
    </source>
</evidence>
<accession>A0A9N8DRV4</accession>
<evidence type="ECO:0000313" key="3">
    <source>
        <dbReference type="EMBL" id="CAB9507547.1"/>
    </source>
</evidence>
<dbReference type="Gene3D" id="3.40.50.720">
    <property type="entry name" value="NAD(P)-binding Rossmann-like Domain"/>
    <property type="match status" value="1"/>
</dbReference>
<reference evidence="3" key="1">
    <citation type="submission" date="2020-06" db="EMBL/GenBank/DDBJ databases">
        <authorList>
            <consortium name="Plant Systems Biology data submission"/>
        </authorList>
    </citation>
    <scope>NUCLEOTIDE SEQUENCE</scope>
    <source>
        <strain evidence="3">D6</strain>
    </source>
</reference>
<dbReference type="AlphaFoldDB" id="A0A9N8DRV4"/>
<comment type="similarity">
    <text evidence="1">Belongs to the short-chain dehydrogenases/reductases (SDR) family.</text>
</comment>
<keyword evidence="4" id="KW-1185">Reference proteome</keyword>
<gene>
    <name evidence="3" type="ORF">SEMRO_311_G114180.1</name>
</gene>
<comment type="caution">
    <text evidence="3">The sequence shown here is derived from an EMBL/GenBank/DDBJ whole genome shotgun (WGS) entry which is preliminary data.</text>
</comment>
<evidence type="ECO:0000313" key="4">
    <source>
        <dbReference type="Proteomes" id="UP001153069"/>
    </source>
</evidence>
<keyword evidence="2" id="KW-0560">Oxidoreductase</keyword>
<proteinExistence type="inferred from homology"/>